<proteinExistence type="inferred from homology"/>
<reference evidence="15 16" key="1">
    <citation type="journal article" date="2016" name="Nat. Commun.">
        <title>Thousands of microbial genomes shed light on interconnected biogeochemical processes in an aquifer system.</title>
        <authorList>
            <person name="Anantharaman K."/>
            <person name="Brown C.T."/>
            <person name="Hug L.A."/>
            <person name="Sharon I."/>
            <person name="Castelle C.J."/>
            <person name="Probst A.J."/>
            <person name="Thomas B.C."/>
            <person name="Singh A."/>
            <person name="Wilkins M.J."/>
            <person name="Karaoz U."/>
            <person name="Brodie E.L."/>
            <person name="Williams K.H."/>
            <person name="Hubbard S.S."/>
            <person name="Banfield J.F."/>
        </authorList>
    </citation>
    <scope>NUCLEOTIDE SEQUENCE [LARGE SCALE GENOMIC DNA]</scope>
</reference>
<dbReference type="AlphaFoldDB" id="A0A1F7W5Y2"/>
<dbReference type="PANTHER" id="PTHR30622:SF3">
    <property type="entry name" value="UNDECAPRENYL-DIPHOSPHATASE"/>
    <property type="match status" value="1"/>
</dbReference>
<evidence type="ECO:0000256" key="6">
    <source>
        <dbReference type="ARBA" id="ARBA00022692"/>
    </source>
</evidence>
<keyword evidence="10 14" id="KW-0046">Antibiotic resistance</keyword>
<keyword evidence="14" id="KW-0133">Cell shape</keyword>
<evidence type="ECO:0000256" key="3">
    <source>
        <dbReference type="ARBA" id="ARBA00012374"/>
    </source>
</evidence>
<feature type="transmembrane region" description="Helical" evidence="14">
    <location>
        <begin position="246"/>
        <end position="264"/>
    </location>
</feature>
<feature type="transmembrane region" description="Helical" evidence="14">
    <location>
        <begin position="109"/>
        <end position="129"/>
    </location>
</feature>
<comment type="subcellular location">
    <subcellularLocation>
        <location evidence="1 14">Cell membrane</location>
        <topology evidence="1 14">Multi-pass membrane protein</topology>
    </subcellularLocation>
</comment>
<keyword evidence="5 14" id="KW-1003">Cell membrane</keyword>
<evidence type="ECO:0000256" key="13">
    <source>
        <dbReference type="ARBA" id="ARBA00047594"/>
    </source>
</evidence>
<accession>A0A1F7W5Y2</accession>
<keyword evidence="9 14" id="KW-0472">Membrane</keyword>
<evidence type="ECO:0000256" key="4">
    <source>
        <dbReference type="ARBA" id="ARBA00021581"/>
    </source>
</evidence>
<name>A0A1F7W5Y2_9BACT</name>
<dbReference type="GO" id="GO:0046677">
    <property type="term" value="P:response to antibiotic"/>
    <property type="evidence" value="ECO:0007669"/>
    <property type="project" value="UniProtKB-UniRule"/>
</dbReference>
<evidence type="ECO:0000313" key="15">
    <source>
        <dbReference type="EMBL" id="OGL98225.1"/>
    </source>
</evidence>
<evidence type="ECO:0000256" key="11">
    <source>
        <dbReference type="ARBA" id="ARBA00032707"/>
    </source>
</evidence>
<feature type="transmembrane region" description="Helical" evidence="14">
    <location>
        <begin position="83"/>
        <end position="103"/>
    </location>
</feature>
<evidence type="ECO:0000256" key="7">
    <source>
        <dbReference type="ARBA" id="ARBA00022801"/>
    </source>
</evidence>
<keyword evidence="8 14" id="KW-1133">Transmembrane helix</keyword>
<comment type="miscellaneous">
    <text evidence="14">Bacitracin is thought to be involved in the inhibition of peptidoglycan synthesis by sequestering undecaprenyl diphosphate, thereby reducing the pool of lipid carrier available.</text>
</comment>
<evidence type="ECO:0000256" key="14">
    <source>
        <dbReference type="HAMAP-Rule" id="MF_01006"/>
    </source>
</evidence>
<keyword evidence="14" id="KW-0961">Cell wall biogenesis/degradation</keyword>
<dbReference type="EMBL" id="MGFD01000030">
    <property type="protein sequence ID" value="OGL98225.1"/>
    <property type="molecule type" value="Genomic_DNA"/>
</dbReference>
<dbReference type="HAMAP" id="MF_01006">
    <property type="entry name" value="Undec_diphosphatase"/>
    <property type="match status" value="1"/>
</dbReference>
<comment type="function">
    <text evidence="14">Catalyzes the dephosphorylation of undecaprenyl diphosphate (UPP). Confers resistance to bacitracin.</text>
</comment>
<dbReference type="Pfam" id="PF02673">
    <property type="entry name" value="BacA"/>
    <property type="match status" value="1"/>
</dbReference>
<dbReference type="GO" id="GO:0008360">
    <property type="term" value="P:regulation of cell shape"/>
    <property type="evidence" value="ECO:0007669"/>
    <property type="project" value="UniProtKB-KW"/>
</dbReference>
<dbReference type="NCBIfam" id="TIGR00753">
    <property type="entry name" value="undec_PP_bacA"/>
    <property type="match status" value="1"/>
</dbReference>
<evidence type="ECO:0000256" key="2">
    <source>
        <dbReference type="ARBA" id="ARBA00010621"/>
    </source>
</evidence>
<dbReference type="GO" id="GO:0005886">
    <property type="term" value="C:plasma membrane"/>
    <property type="evidence" value="ECO:0007669"/>
    <property type="project" value="UniProtKB-SubCell"/>
</dbReference>
<dbReference type="NCBIfam" id="NF001389">
    <property type="entry name" value="PRK00281.1-2"/>
    <property type="match status" value="1"/>
</dbReference>
<dbReference type="GO" id="GO:0050380">
    <property type="term" value="F:undecaprenyl-diphosphatase activity"/>
    <property type="evidence" value="ECO:0007669"/>
    <property type="project" value="UniProtKB-UniRule"/>
</dbReference>
<dbReference type="InterPro" id="IPR003824">
    <property type="entry name" value="UppP"/>
</dbReference>
<gene>
    <name evidence="14" type="primary">uppP</name>
    <name evidence="15" type="ORF">A2318_01275</name>
</gene>
<keyword evidence="14" id="KW-0573">Peptidoglycan synthesis</keyword>
<sequence>MDFLPVLKAIILGIVEGVTEFLPISSTGHLILVNQWVSFDPAFTKLFDVIIQLGAILAVVVYFRNEICPCTAPKEKRPEIFALWKKLLIGVLPAIVLGALFASKIEEKLFNPLTVSIALVIGGVALVMIEKRKHKEVFTSIKQLGVKTVLLIGLFQCLAMIPGTSRSAATIIGALLLGASRVVAVEFSFFLAIPTMIAASGYTLIKHWQNLSSMDFALLAVGFLTAFFVAYLVISQFMQFIRKHSLAVFGHYRIILGILILLFLN</sequence>
<feature type="transmembrane region" description="Helical" evidence="14">
    <location>
        <begin position="149"/>
        <end position="177"/>
    </location>
</feature>
<evidence type="ECO:0000256" key="5">
    <source>
        <dbReference type="ARBA" id="ARBA00022475"/>
    </source>
</evidence>
<evidence type="ECO:0000256" key="10">
    <source>
        <dbReference type="ARBA" id="ARBA00023251"/>
    </source>
</evidence>
<evidence type="ECO:0000313" key="16">
    <source>
        <dbReference type="Proteomes" id="UP000177331"/>
    </source>
</evidence>
<keyword evidence="6 14" id="KW-0812">Transmembrane</keyword>
<organism evidence="15 16">
    <name type="scientific">Candidatus Uhrbacteria bacterium RIFOXYB2_FULL_45_11</name>
    <dbReference type="NCBI Taxonomy" id="1802421"/>
    <lineage>
        <taxon>Bacteria</taxon>
        <taxon>Candidatus Uhriibacteriota</taxon>
    </lineage>
</organism>
<protein>
    <recommendedName>
        <fullName evidence="4 14">Undecaprenyl-diphosphatase</fullName>
        <ecNumber evidence="3 14">3.6.1.27</ecNumber>
    </recommendedName>
    <alternativeName>
        <fullName evidence="12 14">Bacitracin resistance protein</fullName>
    </alternativeName>
    <alternativeName>
        <fullName evidence="11 14">Undecaprenyl pyrophosphate phosphatase</fullName>
    </alternativeName>
</protein>
<evidence type="ECO:0000256" key="8">
    <source>
        <dbReference type="ARBA" id="ARBA00022989"/>
    </source>
</evidence>
<comment type="caution">
    <text evidence="15">The sequence shown here is derived from an EMBL/GenBank/DDBJ whole genome shotgun (WGS) entry which is preliminary data.</text>
</comment>
<dbReference type="GO" id="GO:0009252">
    <property type="term" value="P:peptidoglycan biosynthetic process"/>
    <property type="evidence" value="ECO:0007669"/>
    <property type="project" value="UniProtKB-KW"/>
</dbReference>
<evidence type="ECO:0000256" key="12">
    <source>
        <dbReference type="ARBA" id="ARBA00032932"/>
    </source>
</evidence>
<feature type="transmembrane region" description="Helical" evidence="14">
    <location>
        <begin position="216"/>
        <end position="234"/>
    </location>
</feature>
<feature type="transmembrane region" description="Helical" evidence="14">
    <location>
        <begin position="183"/>
        <end position="204"/>
    </location>
</feature>
<feature type="transmembrane region" description="Helical" evidence="14">
    <location>
        <begin position="42"/>
        <end position="63"/>
    </location>
</feature>
<dbReference type="GO" id="GO:0071555">
    <property type="term" value="P:cell wall organization"/>
    <property type="evidence" value="ECO:0007669"/>
    <property type="project" value="UniProtKB-KW"/>
</dbReference>
<comment type="similarity">
    <text evidence="2 14">Belongs to the UppP family.</text>
</comment>
<comment type="catalytic activity">
    <reaction evidence="13 14">
        <text>di-trans,octa-cis-undecaprenyl diphosphate + H2O = di-trans,octa-cis-undecaprenyl phosphate + phosphate + H(+)</text>
        <dbReference type="Rhea" id="RHEA:28094"/>
        <dbReference type="ChEBI" id="CHEBI:15377"/>
        <dbReference type="ChEBI" id="CHEBI:15378"/>
        <dbReference type="ChEBI" id="CHEBI:43474"/>
        <dbReference type="ChEBI" id="CHEBI:58405"/>
        <dbReference type="ChEBI" id="CHEBI:60392"/>
        <dbReference type="EC" id="3.6.1.27"/>
    </reaction>
</comment>
<evidence type="ECO:0000256" key="9">
    <source>
        <dbReference type="ARBA" id="ARBA00023136"/>
    </source>
</evidence>
<keyword evidence="7 14" id="KW-0378">Hydrolase</keyword>
<dbReference type="Proteomes" id="UP000177331">
    <property type="component" value="Unassembled WGS sequence"/>
</dbReference>
<dbReference type="PANTHER" id="PTHR30622">
    <property type="entry name" value="UNDECAPRENYL-DIPHOSPHATASE"/>
    <property type="match status" value="1"/>
</dbReference>
<dbReference type="STRING" id="1802421.A2318_01275"/>
<evidence type="ECO:0000256" key="1">
    <source>
        <dbReference type="ARBA" id="ARBA00004651"/>
    </source>
</evidence>
<dbReference type="EC" id="3.6.1.27" evidence="3 14"/>
<dbReference type="NCBIfam" id="NF001390">
    <property type="entry name" value="PRK00281.1-4"/>
    <property type="match status" value="1"/>
</dbReference>